<dbReference type="Gene3D" id="3.90.550.10">
    <property type="entry name" value="Spore Coat Polysaccharide Biosynthesis Protein SpsA, Chain A"/>
    <property type="match status" value="1"/>
</dbReference>
<evidence type="ECO:0000313" key="3">
    <source>
        <dbReference type="Proteomes" id="UP000198707"/>
    </source>
</evidence>
<feature type="domain" description="Glycosyltransferase 2-like" evidence="1">
    <location>
        <begin position="5"/>
        <end position="133"/>
    </location>
</feature>
<dbReference type="STRING" id="1144548.SAMN05443287_11680"/>
<dbReference type="Proteomes" id="UP000198707">
    <property type="component" value="Unassembled WGS sequence"/>
</dbReference>
<dbReference type="EMBL" id="FNYV01000016">
    <property type="protein sequence ID" value="SEK04242.1"/>
    <property type="molecule type" value="Genomic_DNA"/>
</dbReference>
<evidence type="ECO:0000259" key="1">
    <source>
        <dbReference type="Pfam" id="PF00535"/>
    </source>
</evidence>
<dbReference type="Pfam" id="PF00535">
    <property type="entry name" value="Glycos_transf_2"/>
    <property type="match status" value="1"/>
</dbReference>
<name>A0A1H7DX09_9ACTN</name>
<dbReference type="InterPro" id="IPR001173">
    <property type="entry name" value="Glyco_trans_2-like"/>
</dbReference>
<dbReference type="PANTHER" id="PTHR22916:SF3">
    <property type="entry name" value="UDP-GLCNAC:BETAGAL BETA-1,3-N-ACETYLGLUCOSAMINYLTRANSFERASE-LIKE PROTEIN 1"/>
    <property type="match status" value="1"/>
</dbReference>
<sequence>MPALSIVMPFHNVRPYLTRALESIRMQRHTDFEAVLVDDGSTDGSSTIAAGFADRDPRFHVVRQENTGPGPARNRGIAEARGTYLAFADGDDEVPPEAYASMIRSLENTGSDIACGRVLRFVGEEPPFLSELHEEIGRTAADRTHITRYPALVANRTMWNQMYRKAFWDAHRFGFDAVLYEDIAVSAEAHSRASSVDVLADIVYRWRMRTAQETTSITGAFGHPDNVLALMNAVARTNAVLLELAAAAKSTHDKLMIKYDFEAVLVALPQAGPETRKMILSRVEECIATFPADIADDLPAEQQDRYVQIRALLADA</sequence>
<gene>
    <name evidence="2" type="ORF">SAMN05443287_11680</name>
</gene>
<dbReference type="AlphaFoldDB" id="A0A1H7DX09"/>
<protein>
    <submittedName>
        <fullName evidence="2">CDP-glycerol glycerophosphotransferase</fullName>
    </submittedName>
</protein>
<dbReference type="RefSeq" id="WP_092383145.1">
    <property type="nucleotide sequence ID" value="NZ_BOPI01000018.1"/>
</dbReference>
<dbReference type="OrthoDB" id="2676521at2"/>
<dbReference type="CDD" id="cd00761">
    <property type="entry name" value="Glyco_tranf_GTA_type"/>
    <property type="match status" value="1"/>
</dbReference>
<dbReference type="SUPFAM" id="SSF53448">
    <property type="entry name" value="Nucleotide-diphospho-sugar transferases"/>
    <property type="match status" value="1"/>
</dbReference>
<evidence type="ECO:0000313" key="2">
    <source>
        <dbReference type="EMBL" id="SEK04242.1"/>
    </source>
</evidence>
<proteinExistence type="predicted"/>
<keyword evidence="3" id="KW-1185">Reference proteome</keyword>
<keyword evidence="2" id="KW-0808">Transferase</keyword>
<dbReference type="GO" id="GO:0016758">
    <property type="term" value="F:hexosyltransferase activity"/>
    <property type="evidence" value="ECO:0007669"/>
    <property type="project" value="UniProtKB-ARBA"/>
</dbReference>
<dbReference type="PANTHER" id="PTHR22916">
    <property type="entry name" value="GLYCOSYLTRANSFERASE"/>
    <property type="match status" value="1"/>
</dbReference>
<dbReference type="InterPro" id="IPR029044">
    <property type="entry name" value="Nucleotide-diphossugar_trans"/>
</dbReference>
<organism evidence="2 3">
    <name type="scientific">Micromonospora phaseoli</name>
    <dbReference type="NCBI Taxonomy" id="1144548"/>
    <lineage>
        <taxon>Bacteria</taxon>
        <taxon>Bacillati</taxon>
        <taxon>Actinomycetota</taxon>
        <taxon>Actinomycetes</taxon>
        <taxon>Micromonosporales</taxon>
        <taxon>Micromonosporaceae</taxon>
        <taxon>Micromonospora</taxon>
    </lineage>
</organism>
<reference evidence="3" key="1">
    <citation type="submission" date="2016-10" db="EMBL/GenBank/DDBJ databases">
        <authorList>
            <person name="Varghese N."/>
            <person name="Submissions S."/>
        </authorList>
    </citation>
    <scope>NUCLEOTIDE SEQUENCE [LARGE SCALE GENOMIC DNA]</scope>
    <source>
        <strain evidence="3">CGMCC 4.7038</strain>
    </source>
</reference>
<accession>A0A1H7DX09</accession>